<name>A0A2I8VKY5_9EURY</name>
<evidence type="ECO:0000313" key="3">
    <source>
        <dbReference type="EMBL" id="AUV82554.1"/>
    </source>
</evidence>
<feature type="transmembrane region" description="Helical" evidence="2">
    <location>
        <begin position="166"/>
        <end position="189"/>
    </location>
</feature>
<feature type="transmembrane region" description="Helical" evidence="2">
    <location>
        <begin position="80"/>
        <end position="98"/>
    </location>
</feature>
<keyword evidence="2" id="KW-0472">Membrane</keyword>
<feature type="region of interest" description="Disordered" evidence="1">
    <location>
        <begin position="340"/>
        <end position="362"/>
    </location>
</feature>
<proteinExistence type="predicted"/>
<organism evidence="3 4">
    <name type="scientific">Salinigranum rubrum</name>
    <dbReference type="NCBI Taxonomy" id="755307"/>
    <lineage>
        <taxon>Archaea</taxon>
        <taxon>Methanobacteriati</taxon>
        <taxon>Methanobacteriota</taxon>
        <taxon>Stenosarchaea group</taxon>
        <taxon>Halobacteria</taxon>
        <taxon>Halobacteriales</taxon>
        <taxon>Haloferacaceae</taxon>
        <taxon>Salinigranum</taxon>
    </lineage>
</organism>
<dbReference type="AlphaFoldDB" id="A0A2I8VKY5"/>
<keyword evidence="2" id="KW-0812">Transmembrane</keyword>
<dbReference type="EMBL" id="CP026309">
    <property type="protein sequence ID" value="AUV82554.1"/>
    <property type="molecule type" value="Genomic_DNA"/>
</dbReference>
<gene>
    <name evidence="3" type="ORF">C2R22_13660</name>
</gene>
<evidence type="ECO:0000256" key="1">
    <source>
        <dbReference type="SAM" id="MobiDB-lite"/>
    </source>
</evidence>
<feature type="transmembrane region" description="Helical" evidence="2">
    <location>
        <begin position="136"/>
        <end position="159"/>
    </location>
</feature>
<feature type="transmembrane region" description="Helical" evidence="2">
    <location>
        <begin position="12"/>
        <end position="34"/>
    </location>
</feature>
<protein>
    <submittedName>
        <fullName evidence="3">Uncharacterized protein</fullName>
    </submittedName>
</protein>
<dbReference type="KEGG" id="srub:C2R22_13660"/>
<keyword evidence="2" id="KW-1133">Transmembrane helix</keyword>
<evidence type="ECO:0000313" key="4">
    <source>
        <dbReference type="Proteomes" id="UP000236584"/>
    </source>
</evidence>
<keyword evidence="4" id="KW-1185">Reference proteome</keyword>
<accession>A0A2I8VKY5</accession>
<feature type="transmembrane region" description="Helical" evidence="2">
    <location>
        <begin position="240"/>
        <end position="260"/>
    </location>
</feature>
<feature type="transmembrane region" description="Helical" evidence="2">
    <location>
        <begin position="201"/>
        <end position="220"/>
    </location>
</feature>
<evidence type="ECO:0000256" key="2">
    <source>
        <dbReference type="SAM" id="Phobius"/>
    </source>
</evidence>
<feature type="transmembrane region" description="Helical" evidence="2">
    <location>
        <begin position="105"/>
        <end position="130"/>
    </location>
</feature>
<feature type="transmembrane region" description="Helical" evidence="2">
    <location>
        <begin position="41"/>
        <end position="60"/>
    </location>
</feature>
<reference evidence="3 4" key="1">
    <citation type="submission" date="2018-01" db="EMBL/GenBank/DDBJ databases">
        <title>Complete genome sequence of Salinigranum rubrum GX10T, an extremely halophilic archaeon isolated from a marine solar saltern.</title>
        <authorList>
            <person name="Han S."/>
        </authorList>
    </citation>
    <scope>NUCLEOTIDE SEQUENCE [LARGE SCALE GENOMIC DNA]</scope>
    <source>
        <strain evidence="3 4">GX10</strain>
    </source>
</reference>
<dbReference type="Proteomes" id="UP000236584">
    <property type="component" value="Chromosome"/>
</dbReference>
<sequence>MVLGLLLVTMPLLHILSTLVAALSMVGLVVAHAVRNPGRRTLVGGGLVAAGFWLYFGTYYQLAATVMQLAYVDRITAFPGLFLAWVIILVVGVAWAWTTSSRARALAVVVPLLVFYAVTVVNVFIAVYPGTPQTPLLVLVPVLSLALPLLVGALGMGLLSPQRPAGALVVGLLAGPLALLGFSLTAALTPEYVGTAIRGQTFGHLPLAILVGLVVARLLARGVDTGSVSLPGSRSVVRTLVVLVVLVATVGSLPFAYINLDTGSYPSTTFDSEFRGVAFASERTEGPWTTDHSLSRSGIHYFRSETGVSATASWVSGGASPTCPVLSQESWTTTGAHLFPFAPTPSPRSDTRSGSGVGRSCT</sequence>